<dbReference type="UniPathway" id="UPA00077">
    <property type="reaction ID" value="UER00156"/>
</dbReference>
<reference evidence="13 14" key="1">
    <citation type="submission" date="2019-03" db="EMBL/GenBank/DDBJ databases">
        <title>Genomic Encyclopedia of Type Strains, Phase IV (KMG-IV): sequencing the most valuable type-strain genomes for metagenomic binning, comparative biology and taxonomic classification.</title>
        <authorList>
            <person name="Goeker M."/>
        </authorList>
    </citation>
    <scope>NUCLEOTIDE SEQUENCE [LARGE SCALE GENOMIC DNA]</scope>
    <source>
        <strain evidence="13 14">LX-B</strain>
    </source>
</reference>
<comment type="similarity">
    <text evidence="4">Belongs to the DHPS family.</text>
</comment>
<comment type="caution">
    <text evidence="13">The sequence shown here is derived from an EMBL/GenBank/DDBJ whole genome shotgun (WGS) entry which is preliminary data.</text>
</comment>
<dbReference type="AlphaFoldDB" id="A0A4R1RE96"/>
<dbReference type="GO" id="GO:0046656">
    <property type="term" value="P:folic acid biosynthetic process"/>
    <property type="evidence" value="ECO:0007669"/>
    <property type="project" value="UniProtKB-KW"/>
</dbReference>
<name>A0A4R1RE96_HYDET</name>
<evidence type="ECO:0000256" key="7">
    <source>
        <dbReference type="ARBA" id="ARBA00022679"/>
    </source>
</evidence>
<comment type="pathway">
    <text evidence="3">Cofactor biosynthesis; tetrahydrofolate biosynthesis; 7,8-dihydrofolate from 2-amino-4-hydroxy-6-hydroxymethyl-7,8-dihydropteridine diphosphate and 4-aminobenzoate: step 1/2.</text>
</comment>
<evidence type="ECO:0000256" key="3">
    <source>
        <dbReference type="ARBA" id="ARBA00004763"/>
    </source>
</evidence>
<dbReference type="PROSITE" id="PS50972">
    <property type="entry name" value="PTERIN_BINDING"/>
    <property type="match status" value="1"/>
</dbReference>
<evidence type="ECO:0000313" key="14">
    <source>
        <dbReference type="Proteomes" id="UP000295008"/>
    </source>
</evidence>
<evidence type="ECO:0000256" key="8">
    <source>
        <dbReference type="ARBA" id="ARBA00022723"/>
    </source>
</evidence>
<evidence type="ECO:0000256" key="1">
    <source>
        <dbReference type="ARBA" id="ARBA00000012"/>
    </source>
</evidence>
<evidence type="ECO:0000256" key="9">
    <source>
        <dbReference type="ARBA" id="ARBA00022842"/>
    </source>
</evidence>
<keyword evidence="14" id="KW-1185">Reference proteome</keyword>
<dbReference type="Proteomes" id="UP000295008">
    <property type="component" value="Unassembled WGS sequence"/>
</dbReference>
<keyword evidence="8" id="KW-0479">Metal-binding</keyword>
<dbReference type="InterPro" id="IPR006390">
    <property type="entry name" value="DHP_synth_dom"/>
</dbReference>
<dbReference type="GO" id="GO:0046872">
    <property type="term" value="F:metal ion binding"/>
    <property type="evidence" value="ECO:0007669"/>
    <property type="project" value="UniProtKB-KW"/>
</dbReference>
<dbReference type="PANTHER" id="PTHR20941:SF1">
    <property type="entry name" value="FOLIC ACID SYNTHESIS PROTEIN FOL1"/>
    <property type="match status" value="1"/>
</dbReference>
<dbReference type="EMBL" id="SLUN01000019">
    <property type="protein sequence ID" value="TCL64213.1"/>
    <property type="molecule type" value="Genomic_DNA"/>
</dbReference>
<dbReference type="Gene3D" id="3.20.20.20">
    <property type="entry name" value="Dihydropteroate synthase-like"/>
    <property type="match status" value="1"/>
</dbReference>
<accession>A0A4R1RE96</accession>
<sequence>MTEIGVDWRGIEIMTDKFQHYIIRLFELTPRQASIIKQEMLARGAEAAVSWQICSMDFGGMAKTGLLLSGTLRQLYQFIAKLKLQPFGLPDLAERIENALDNYRNDRPVLTLAGRSYDWSVKTYVMGIINITPDSFSGDGLYRDKNFIEAAVEQALQMIEDGADFLDVGAESTRPGTLMNRGTFPVNGDAARVSAEEEERRLLPVIKELANAVKIPISVDTYKPSVAEKALNLGAAMINDIWGLQSPEDPERRMAKLIGETGVPIIMMHNRSQSGYAHLMREIIDSLAESIEIAQSAGARKEQLIIDPGIGFGKSHQDNLSVLAHLDQLKILGCPVLLGTSRKSVVGLTLDLPVEERLAGSLATVAWGISQGVNIVRVHDVKETVRAVKMCDAIRSAN</sequence>
<dbReference type="GO" id="GO:0046654">
    <property type="term" value="P:tetrahydrofolate biosynthetic process"/>
    <property type="evidence" value="ECO:0007669"/>
    <property type="project" value="UniProtKB-UniPathway"/>
</dbReference>
<dbReference type="InterPro" id="IPR045031">
    <property type="entry name" value="DHP_synth-like"/>
</dbReference>
<keyword evidence="9" id="KW-0460">Magnesium</keyword>
<keyword evidence="10" id="KW-0289">Folate biosynthesis</keyword>
<dbReference type="EC" id="2.5.1.15" evidence="5"/>
<evidence type="ECO:0000256" key="6">
    <source>
        <dbReference type="ARBA" id="ARBA00016919"/>
    </source>
</evidence>
<comment type="cofactor">
    <cofactor evidence="2">
        <name>Mg(2+)</name>
        <dbReference type="ChEBI" id="CHEBI:18420"/>
    </cofactor>
</comment>
<dbReference type="InterPro" id="IPR000489">
    <property type="entry name" value="Pterin-binding_dom"/>
</dbReference>
<evidence type="ECO:0000256" key="11">
    <source>
        <dbReference type="ARBA" id="ARBA00030193"/>
    </source>
</evidence>
<keyword evidence="7" id="KW-0808">Transferase</keyword>
<evidence type="ECO:0000256" key="2">
    <source>
        <dbReference type="ARBA" id="ARBA00001946"/>
    </source>
</evidence>
<feature type="domain" description="Pterin-binding" evidence="12">
    <location>
        <begin position="123"/>
        <end position="389"/>
    </location>
</feature>
<evidence type="ECO:0000256" key="10">
    <source>
        <dbReference type="ARBA" id="ARBA00022909"/>
    </source>
</evidence>
<evidence type="ECO:0000313" key="13">
    <source>
        <dbReference type="EMBL" id="TCL64213.1"/>
    </source>
</evidence>
<dbReference type="GO" id="GO:0005829">
    <property type="term" value="C:cytosol"/>
    <property type="evidence" value="ECO:0007669"/>
    <property type="project" value="TreeGrafter"/>
</dbReference>
<gene>
    <name evidence="13" type="ORF">EDC14_101918</name>
</gene>
<dbReference type="NCBIfam" id="TIGR01496">
    <property type="entry name" value="DHPS"/>
    <property type="match status" value="1"/>
</dbReference>
<dbReference type="GO" id="GO:0004156">
    <property type="term" value="F:dihydropteroate synthase activity"/>
    <property type="evidence" value="ECO:0007669"/>
    <property type="project" value="UniProtKB-EC"/>
</dbReference>
<evidence type="ECO:0000259" key="12">
    <source>
        <dbReference type="PROSITE" id="PS50972"/>
    </source>
</evidence>
<organism evidence="13 14">
    <name type="scientific">Hydrogenispora ethanolica</name>
    <dbReference type="NCBI Taxonomy" id="1082276"/>
    <lineage>
        <taxon>Bacteria</taxon>
        <taxon>Bacillati</taxon>
        <taxon>Bacillota</taxon>
        <taxon>Hydrogenispora</taxon>
    </lineage>
</organism>
<dbReference type="SUPFAM" id="SSF51717">
    <property type="entry name" value="Dihydropteroate synthetase-like"/>
    <property type="match status" value="1"/>
</dbReference>
<protein>
    <recommendedName>
        <fullName evidence="6">Dihydropteroate synthase</fullName>
        <ecNumber evidence="5">2.5.1.15</ecNumber>
    </recommendedName>
    <alternativeName>
        <fullName evidence="11">Dihydropteroate pyrophosphorylase</fullName>
    </alternativeName>
</protein>
<evidence type="ECO:0000256" key="4">
    <source>
        <dbReference type="ARBA" id="ARBA00009503"/>
    </source>
</evidence>
<dbReference type="InterPro" id="IPR011005">
    <property type="entry name" value="Dihydropteroate_synth-like_sf"/>
</dbReference>
<evidence type="ECO:0000256" key="5">
    <source>
        <dbReference type="ARBA" id="ARBA00012458"/>
    </source>
</evidence>
<comment type="catalytic activity">
    <reaction evidence="1">
        <text>(7,8-dihydropterin-6-yl)methyl diphosphate + 4-aminobenzoate = 7,8-dihydropteroate + diphosphate</text>
        <dbReference type="Rhea" id="RHEA:19949"/>
        <dbReference type="ChEBI" id="CHEBI:17836"/>
        <dbReference type="ChEBI" id="CHEBI:17839"/>
        <dbReference type="ChEBI" id="CHEBI:33019"/>
        <dbReference type="ChEBI" id="CHEBI:72950"/>
        <dbReference type="EC" id="2.5.1.15"/>
    </reaction>
</comment>
<dbReference type="PANTHER" id="PTHR20941">
    <property type="entry name" value="FOLATE SYNTHESIS PROTEINS"/>
    <property type="match status" value="1"/>
</dbReference>
<proteinExistence type="inferred from homology"/>
<dbReference type="Pfam" id="PF00809">
    <property type="entry name" value="Pterin_bind"/>
    <property type="match status" value="1"/>
</dbReference>
<dbReference type="CDD" id="cd00739">
    <property type="entry name" value="DHPS"/>
    <property type="match status" value="1"/>
</dbReference>